<evidence type="ECO:0000313" key="3">
    <source>
        <dbReference type="Proteomes" id="UP001335648"/>
    </source>
</evidence>
<sequence>MCSLCLLFFAGWLLLWVRGHSQAKHISLKARRASLMVRLVLERREEPKRSSRCVSVSPRECHSCPCPLLALP</sequence>
<keyword evidence="1" id="KW-0732">Signal</keyword>
<reference evidence="2 3" key="1">
    <citation type="journal article" date="2023" name="Mol. Biol. Evol.">
        <title>Genomics of Secondarily Temperate Adaptation in the Only Non-Antarctic Icefish.</title>
        <authorList>
            <person name="Rivera-Colon A.G."/>
            <person name="Rayamajhi N."/>
            <person name="Minhas B.F."/>
            <person name="Madrigal G."/>
            <person name="Bilyk K.T."/>
            <person name="Yoon V."/>
            <person name="Hune M."/>
            <person name="Gregory S."/>
            <person name="Cheng C.H.C."/>
            <person name="Catchen J.M."/>
        </authorList>
    </citation>
    <scope>NUCLEOTIDE SEQUENCE [LARGE SCALE GENOMIC DNA]</scope>
    <source>
        <strain evidence="2">JC2023a</strain>
    </source>
</reference>
<protein>
    <recommendedName>
        <fullName evidence="4">Secreted protein</fullName>
    </recommendedName>
</protein>
<dbReference type="EMBL" id="JAULUE010002058">
    <property type="protein sequence ID" value="KAK5887593.1"/>
    <property type="molecule type" value="Genomic_DNA"/>
</dbReference>
<feature type="chain" id="PRO_5042833557" description="Secreted protein" evidence="1">
    <location>
        <begin position="24"/>
        <end position="72"/>
    </location>
</feature>
<evidence type="ECO:0000256" key="1">
    <source>
        <dbReference type="SAM" id="SignalP"/>
    </source>
</evidence>
<proteinExistence type="predicted"/>
<keyword evidence="3" id="KW-1185">Reference proteome</keyword>
<organism evidence="2 3">
    <name type="scientific">Champsocephalus esox</name>
    <name type="common">pike icefish</name>
    <dbReference type="NCBI Taxonomy" id="159716"/>
    <lineage>
        <taxon>Eukaryota</taxon>
        <taxon>Metazoa</taxon>
        <taxon>Chordata</taxon>
        <taxon>Craniata</taxon>
        <taxon>Vertebrata</taxon>
        <taxon>Euteleostomi</taxon>
        <taxon>Actinopterygii</taxon>
        <taxon>Neopterygii</taxon>
        <taxon>Teleostei</taxon>
        <taxon>Neoteleostei</taxon>
        <taxon>Acanthomorphata</taxon>
        <taxon>Eupercaria</taxon>
        <taxon>Perciformes</taxon>
        <taxon>Notothenioidei</taxon>
        <taxon>Channichthyidae</taxon>
        <taxon>Champsocephalus</taxon>
    </lineage>
</organism>
<evidence type="ECO:0008006" key="4">
    <source>
        <dbReference type="Google" id="ProtNLM"/>
    </source>
</evidence>
<accession>A0AAN8BNR1</accession>
<dbReference type="AlphaFoldDB" id="A0AAN8BNR1"/>
<feature type="signal peptide" evidence="1">
    <location>
        <begin position="1"/>
        <end position="23"/>
    </location>
</feature>
<comment type="caution">
    <text evidence="2">The sequence shown here is derived from an EMBL/GenBank/DDBJ whole genome shotgun (WGS) entry which is preliminary data.</text>
</comment>
<evidence type="ECO:0000313" key="2">
    <source>
        <dbReference type="EMBL" id="KAK5887593.1"/>
    </source>
</evidence>
<dbReference type="Proteomes" id="UP001335648">
    <property type="component" value="Unassembled WGS sequence"/>
</dbReference>
<name>A0AAN8BNR1_9TELE</name>
<gene>
    <name evidence="2" type="ORF">CesoFtcFv8_016184</name>
</gene>